<dbReference type="Gene3D" id="2.40.160.210">
    <property type="entry name" value="Acyl-CoA thioesterase, double hotdog domain"/>
    <property type="match status" value="1"/>
</dbReference>
<comment type="caution">
    <text evidence="4">The sequence shown here is derived from an EMBL/GenBank/DDBJ whole genome shotgun (WGS) entry which is preliminary data.</text>
</comment>
<evidence type="ECO:0000256" key="2">
    <source>
        <dbReference type="ARBA" id="ARBA00022801"/>
    </source>
</evidence>
<keyword evidence="5" id="KW-1185">Reference proteome</keyword>
<comment type="similarity">
    <text evidence="1">Belongs to the C/M/P thioester hydrolase family.</text>
</comment>
<dbReference type="SUPFAM" id="SSF54637">
    <property type="entry name" value="Thioesterase/thiol ester dehydrase-isomerase"/>
    <property type="match status" value="2"/>
</dbReference>
<feature type="domain" description="Acyl-CoA thioesterase-like N-terminal HotDog" evidence="3">
    <location>
        <begin position="62"/>
        <end position="142"/>
    </location>
</feature>
<evidence type="ECO:0000259" key="3">
    <source>
        <dbReference type="Pfam" id="PF13622"/>
    </source>
</evidence>
<evidence type="ECO:0000256" key="1">
    <source>
        <dbReference type="ARBA" id="ARBA00006538"/>
    </source>
</evidence>
<reference evidence="4 5" key="1">
    <citation type="journal article" date="2024" name="Commun. Biol.">
        <title>Comparative genomic analysis of thermophilic fungi reveals convergent evolutionary adaptations and gene losses.</title>
        <authorList>
            <person name="Steindorff A.S."/>
            <person name="Aguilar-Pontes M.V."/>
            <person name="Robinson A.J."/>
            <person name="Andreopoulos B."/>
            <person name="LaButti K."/>
            <person name="Kuo A."/>
            <person name="Mondo S."/>
            <person name="Riley R."/>
            <person name="Otillar R."/>
            <person name="Haridas S."/>
            <person name="Lipzen A."/>
            <person name="Grimwood J."/>
            <person name="Schmutz J."/>
            <person name="Clum A."/>
            <person name="Reid I.D."/>
            <person name="Moisan M.C."/>
            <person name="Butler G."/>
            <person name="Nguyen T.T.M."/>
            <person name="Dewar K."/>
            <person name="Conant G."/>
            <person name="Drula E."/>
            <person name="Henrissat B."/>
            <person name="Hansel C."/>
            <person name="Singer S."/>
            <person name="Hutchinson M.I."/>
            <person name="de Vries R.P."/>
            <person name="Natvig D.O."/>
            <person name="Powell A.J."/>
            <person name="Tsang A."/>
            <person name="Grigoriev I.V."/>
        </authorList>
    </citation>
    <scope>NUCLEOTIDE SEQUENCE [LARGE SCALE GENOMIC DNA]</scope>
    <source>
        <strain evidence="4 5">ATCC 24622</strain>
    </source>
</reference>
<gene>
    <name evidence="4" type="ORF">VTK73DRAFT_3998</name>
</gene>
<proteinExistence type="inferred from homology"/>
<evidence type="ECO:0000313" key="4">
    <source>
        <dbReference type="EMBL" id="KAL1867824.1"/>
    </source>
</evidence>
<protein>
    <recommendedName>
        <fullName evidence="3">Acyl-CoA thioesterase-like N-terminal HotDog domain-containing protein</fullName>
    </recommendedName>
</protein>
<dbReference type="PANTHER" id="PTHR11066:SF64">
    <property type="entry name" value="ACYL-COA THIOESTERASE (AFU_ORTHOLOGUE AFUA_1G12060)"/>
    <property type="match status" value="1"/>
</dbReference>
<keyword evidence="2" id="KW-0378">Hydrolase</keyword>
<dbReference type="InterPro" id="IPR003703">
    <property type="entry name" value="Acyl_CoA_thio"/>
</dbReference>
<dbReference type="InterPro" id="IPR029069">
    <property type="entry name" value="HotDog_dom_sf"/>
</dbReference>
<dbReference type="Proteomes" id="UP001586593">
    <property type="component" value="Unassembled WGS sequence"/>
</dbReference>
<accession>A0ABR3WWE9</accession>
<dbReference type="InterPro" id="IPR049449">
    <property type="entry name" value="TesB_ACOT8-like_N"/>
</dbReference>
<sequence length="386" mass="42195">MPPQYPDPRLSFQEAMEVVELTPGQVGSRQSKWYMSKRPAHLPGSDLPLVLDDTGAKVLKGTIHKAAFGGCVYAQAALSTCRTLAAEESKEGLSEDQRLDLHSVHGYFTAKGYPDRPFLYSVSPVNTSNTFRAFSVTVHQTTVPSPHAAEGIFPPSDANLPLGPPCFTAITAFKRPEPDSAGISMAEEPPQERFASILSSRDPSSWPPSPPVDIDLIVDLFGRETAGTFPCVEMRKVDMTAYNEGRPIHEHRELLLYRLLQPLPADGSGDRGGWDANAHALVHAFTVDRNGLLMALNHLGLGQQIGRVASLSYSFVVHVNTALTVMNYDDPGWWIQEASFPRAAAGRAVIMSKVWSPSGVHIATEYQDGLCRAYDDSKARARLDKL</sequence>
<dbReference type="Pfam" id="PF13622">
    <property type="entry name" value="4HBT_3"/>
    <property type="match status" value="1"/>
</dbReference>
<name>A0ABR3WWE9_9PEZI</name>
<dbReference type="InterPro" id="IPR042171">
    <property type="entry name" value="Acyl-CoA_hotdog"/>
</dbReference>
<dbReference type="PANTHER" id="PTHR11066">
    <property type="entry name" value="ACYL-COA THIOESTERASE"/>
    <property type="match status" value="1"/>
</dbReference>
<evidence type="ECO:0000313" key="5">
    <source>
        <dbReference type="Proteomes" id="UP001586593"/>
    </source>
</evidence>
<dbReference type="CDD" id="cd03444">
    <property type="entry name" value="Thioesterase_II_repeat1"/>
    <property type="match status" value="1"/>
</dbReference>
<organism evidence="4 5">
    <name type="scientific">Phialemonium thermophilum</name>
    <dbReference type="NCBI Taxonomy" id="223376"/>
    <lineage>
        <taxon>Eukaryota</taxon>
        <taxon>Fungi</taxon>
        <taxon>Dikarya</taxon>
        <taxon>Ascomycota</taxon>
        <taxon>Pezizomycotina</taxon>
        <taxon>Sordariomycetes</taxon>
        <taxon>Sordariomycetidae</taxon>
        <taxon>Cephalothecales</taxon>
        <taxon>Cephalothecaceae</taxon>
        <taxon>Phialemonium</taxon>
    </lineage>
</organism>
<dbReference type="EMBL" id="JAZHXJ010000231">
    <property type="protein sequence ID" value="KAL1867824.1"/>
    <property type="molecule type" value="Genomic_DNA"/>
</dbReference>